<organism evidence="2 3">
    <name type="scientific">Sphingomonas sanxanigenens</name>
    <dbReference type="NCBI Taxonomy" id="397260"/>
    <lineage>
        <taxon>Bacteria</taxon>
        <taxon>Pseudomonadati</taxon>
        <taxon>Pseudomonadota</taxon>
        <taxon>Alphaproteobacteria</taxon>
        <taxon>Sphingomonadales</taxon>
        <taxon>Sphingomonadaceae</taxon>
        <taxon>Sphingomonas</taxon>
    </lineage>
</organism>
<accession>A0A2W5C211</accession>
<evidence type="ECO:0000313" key="3">
    <source>
        <dbReference type="Proteomes" id="UP000249066"/>
    </source>
</evidence>
<feature type="domain" description="PilZ" evidence="1">
    <location>
        <begin position="16"/>
        <end position="104"/>
    </location>
</feature>
<dbReference type="Proteomes" id="UP000249066">
    <property type="component" value="Unassembled WGS sequence"/>
</dbReference>
<evidence type="ECO:0000313" key="2">
    <source>
        <dbReference type="EMBL" id="PZO89291.1"/>
    </source>
</evidence>
<dbReference type="EMBL" id="QFNN01000065">
    <property type="protein sequence ID" value="PZO89291.1"/>
    <property type="molecule type" value="Genomic_DNA"/>
</dbReference>
<dbReference type="AlphaFoldDB" id="A0A2W5C211"/>
<gene>
    <name evidence="2" type="ORF">DI623_10740</name>
</gene>
<dbReference type="GO" id="GO:0035438">
    <property type="term" value="F:cyclic-di-GMP binding"/>
    <property type="evidence" value="ECO:0007669"/>
    <property type="project" value="InterPro"/>
</dbReference>
<dbReference type="InterPro" id="IPR009875">
    <property type="entry name" value="PilZ_domain"/>
</dbReference>
<reference evidence="2 3" key="1">
    <citation type="submission" date="2017-08" db="EMBL/GenBank/DDBJ databases">
        <title>Infants hospitalized years apart are colonized by the same room-sourced microbial strains.</title>
        <authorList>
            <person name="Brooks B."/>
            <person name="Olm M.R."/>
            <person name="Firek B.A."/>
            <person name="Baker R."/>
            <person name="Thomas B.C."/>
            <person name="Morowitz M.J."/>
            <person name="Banfield J.F."/>
        </authorList>
    </citation>
    <scope>NUCLEOTIDE SEQUENCE [LARGE SCALE GENOMIC DNA]</scope>
    <source>
        <strain evidence="2">S2_018_000_R2_101</strain>
    </source>
</reference>
<dbReference type="SUPFAM" id="SSF141371">
    <property type="entry name" value="PilZ domain-like"/>
    <property type="match status" value="1"/>
</dbReference>
<comment type="caution">
    <text evidence="2">The sequence shown here is derived from an EMBL/GenBank/DDBJ whole genome shotgun (WGS) entry which is preliminary data.</text>
</comment>
<proteinExistence type="predicted"/>
<evidence type="ECO:0000259" key="1">
    <source>
        <dbReference type="Pfam" id="PF07238"/>
    </source>
</evidence>
<sequence length="109" mass="11707">MRIAARLAVQREPQGDRRQAERLAVCASATMRALGYHGIDVVLRDISGEGFMAETNDNVAPGSLVRLRIPGLGAVLARIIWSKSGHVGGSFFNPVNDGQLRRIVGIGAR</sequence>
<protein>
    <submittedName>
        <fullName evidence="2">PilZ domain-containing protein</fullName>
    </submittedName>
</protein>
<name>A0A2W5C211_9SPHN</name>
<dbReference type="Pfam" id="PF07238">
    <property type="entry name" value="PilZ"/>
    <property type="match status" value="1"/>
</dbReference>